<accession>A0A1Z4C359</accession>
<organism evidence="2 3">
    <name type="scientific">Methylovulum psychrotolerans</name>
    <dbReference type="NCBI Taxonomy" id="1704499"/>
    <lineage>
        <taxon>Bacteria</taxon>
        <taxon>Pseudomonadati</taxon>
        <taxon>Pseudomonadota</taxon>
        <taxon>Gammaproteobacteria</taxon>
        <taxon>Methylococcales</taxon>
        <taxon>Methylococcaceae</taxon>
        <taxon>Methylovulum</taxon>
    </lineage>
</organism>
<dbReference type="EMBL" id="CP022129">
    <property type="protein sequence ID" value="ASF47954.1"/>
    <property type="molecule type" value="Genomic_DNA"/>
</dbReference>
<reference evidence="2 3" key="1">
    <citation type="submission" date="2017-06" db="EMBL/GenBank/DDBJ databases">
        <title>Genome Sequencing of the methanotroph Methylovulum psychrotolerants str. HV10-M2 isolated from a high-altitude environment.</title>
        <authorList>
            <person name="Mateos-Rivera A."/>
        </authorList>
    </citation>
    <scope>NUCLEOTIDE SEQUENCE [LARGE SCALE GENOMIC DNA]</scope>
    <source>
        <strain evidence="2 3">HV10_M2</strain>
    </source>
</reference>
<feature type="region of interest" description="Disordered" evidence="1">
    <location>
        <begin position="1"/>
        <end position="24"/>
    </location>
</feature>
<feature type="compositionally biased region" description="Basic and acidic residues" evidence="1">
    <location>
        <begin position="9"/>
        <end position="24"/>
    </location>
</feature>
<sequence length="86" mass="9880">MNMTTPTKDSTEKTAKTSRPDVKRITADFSPEAYEVLERVAKNLDTTKADALRRALGLLDFVLTERKEGWKVVLEKDDRRREIVTL</sequence>
<keyword evidence="3" id="KW-1185">Reference proteome</keyword>
<proteinExistence type="predicted"/>
<dbReference type="Proteomes" id="UP000197019">
    <property type="component" value="Chromosome"/>
</dbReference>
<name>A0A1Z4C359_9GAMM</name>
<dbReference type="KEGG" id="mpsy:CEK71_18820"/>
<gene>
    <name evidence="2" type="ORF">CEK71_18820</name>
</gene>
<evidence type="ECO:0000313" key="3">
    <source>
        <dbReference type="Proteomes" id="UP000197019"/>
    </source>
</evidence>
<evidence type="ECO:0000313" key="2">
    <source>
        <dbReference type="EMBL" id="ASF47954.1"/>
    </source>
</evidence>
<protein>
    <submittedName>
        <fullName evidence="2">Uncharacterized protein</fullName>
    </submittedName>
</protein>
<evidence type="ECO:0000256" key="1">
    <source>
        <dbReference type="SAM" id="MobiDB-lite"/>
    </source>
</evidence>
<dbReference type="AlphaFoldDB" id="A0A1Z4C359"/>